<evidence type="ECO:0000313" key="1">
    <source>
        <dbReference type="EMBL" id="TMS57376.1"/>
    </source>
</evidence>
<keyword evidence="2" id="KW-1185">Reference proteome</keyword>
<protein>
    <submittedName>
        <fullName evidence="1">SDR family oxidoreductase</fullName>
    </submittedName>
</protein>
<organism evidence="1 2">
    <name type="scientific">Imbroritus primus</name>
    <dbReference type="NCBI Taxonomy" id="3058603"/>
    <lineage>
        <taxon>Bacteria</taxon>
        <taxon>Pseudomonadati</taxon>
        <taxon>Pseudomonadota</taxon>
        <taxon>Betaproteobacteria</taxon>
        <taxon>Burkholderiales</taxon>
        <taxon>Burkholderiaceae</taxon>
        <taxon>Imbroritus</taxon>
    </lineage>
</organism>
<sequence length="264" mass="27477">MVKYGLSGKVAWVVGASGAVGQAVAALLAAEGCRVVISSRNAERLVALAEQVRASTGADCLALPMDITQREAVDRTANEIVARHGRIDLLVNTTTVPRFGDFLELSDAAWQEVYETKFFGYLKVMRAVLPHMAKAQYGRIVNVSGRGGHQPTQPVHLPGMTANAAVNLMTKGLANMYGASGIRINVVAPGPVRSQRYDAILAASKALGGSGSHAPASAFNTQPLSGQHALPEEIAAAVAFLLSDAASLLNGIVMQTDGGSTASL</sequence>
<proteinExistence type="predicted"/>
<accession>A0ACD3SM69</accession>
<reference evidence="1" key="1">
    <citation type="submission" date="2019-05" db="EMBL/GenBank/DDBJ databases">
        <title>Revised genome assembly of Burkholderiaceae (previously Ralstonia) sp. PBA.</title>
        <authorList>
            <person name="Gan H.M."/>
        </authorList>
    </citation>
    <scope>NUCLEOTIDE SEQUENCE</scope>
    <source>
        <strain evidence="1">PBA</strain>
    </source>
</reference>
<dbReference type="EMBL" id="AKCV02000024">
    <property type="protein sequence ID" value="TMS57376.1"/>
    <property type="molecule type" value="Genomic_DNA"/>
</dbReference>
<gene>
    <name evidence="1" type="ORF">MW7_013170</name>
</gene>
<evidence type="ECO:0000313" key="2">
    <source>
        <dbReference type="Proteomes" id="UP000004277"/>
    </source>
</evidence>
<comment type="caution">
    <text evidence="1">The sequence shown here is derived from an EMBL/GenBank/DDBJ whole genome shotgun (WGS) entry which is preliminary data.</text>
</comment>
<name>A0ACD3SM69_9BURK</name>
<dbReference type="Proteomes" id="UP000004277">
    <property type="component" value="Unassembled WGS sequence"/>
</dbReference>